<keyword evidence="2" id="KW-1185">Reference proteome</keyword>
<sequence>MTNTTGTLLNVGGDLSVSGYVSAVDYRQLNDTANSTSATLTLSNTTLEVNKDTEFTGYVQASTVVSAPTIEVSSGSATDISLTNSSGTLAVSSNVRVTGTDLQIGG</sequence>
<name>A0ABQ5KI30_9EUKA</name>
<evidence type="ECO:0000313" key="2">
    <source>
        <dbReference type="Proteomes" id="UP001057375"/>
    </source>
</evidence>
<feature type="non-terminal residue" evidence="1">
    <location>
        <position position="106"/>
    </location>
</feature>
<proteinExistence type="predicted"/>
<accession>A0ABQ5KI30</accession>
<evidence type="ECO:0000313" key="1">
    <source>
        <dbReference type="EMBL" id="GKT30595.1"/>
    </source>
</evidence>
<protein>
    <submittedName>
        <fullName evidence="1">Uncharacterized protein</fullName>
    </submittedName>
</protein>
<gene>
    <name evidence="1" type="ORF">ADUPG1_005562</name>
</gene>
<dbReference type="EMBL" id="BQXS01008914">
    <property type="protein sequence ID" value="GKT30595.1"/>
    <property type="molecule type" value="Genomic_DNA"/>
</dbReference>
<reference evidence="1" key="1">
    <citation type="submission" date="2022-03" db="EMBL/GenBank/DDBJ databases">
        <title>Draft genome sequence of Aduncisulcus paluster, a free-living microaerophilic Fornicata.</title>
        <authorList>
            <person name="Yuyama I."/>
            <person name="Kume K."/>
            <person name="Tamura T."/>
            <person name="Inagaki Y."/>
            <person name="Hashimoto T."/>
        </authorList>
    </citation>
    <scope>NUCLEOTIDE SEQUENCE</scope>
    <source>
        <strain evidence="1">NY0171</strain>
    </source>
</reference>
<dbReference type="Proteomes" id="UP001057375">
    <property type="component" value="Unassembled WGS sequence"/>
</dbReference>
<comment type="caution">
    <text evidence="1">The sequence shown here is derived from an EMBL/GenBank/DDBJ whole genome shotgun (WGS) entry which is preliminary data.</text>
</comment>
<organism evidence="1 2">
    <name type="scientific">Aduncisulcus paluster</name>
    <dbReference type="NCBI Taxonomy" id="2918883"/>
    <lineage>
        <taxon>Eukaryota</taxon>
        <taxon>Metamonada</taxon>
        <taxon>Carpediemonas-like organisms</taxon>
        <taxon>Aduncisulcus</taxon>
    </lineage>
</organism>